<protein>
    <recommendedName>
        <fullName evidence="4">Holin of 3TMs, for gene-transfer release</fullName>
    </recommendedName>
</protein>
<keyword evidence="1" id="KW-0472">Membrane</keyword>
<organism evidence="2 3">
    <name type="scientific">uncultured phage_MedDCM-OCT-S30-C28</name>
    <dbReference type="NCBI Taxonomy" id="2741076"/>
    <lineage>
        <taxon>Viruses</taxon>
        <taxon>Duplodnaviria</taxon>
        <taxon>Heunggongvirae</taxon>
        <taxon>Uroviricota</taxon>
        <taxon>Caudoviricetes</taxon>
        <taxon>Autographivirales</taxon>
        <taxon>Fussvirus</taxon>
        <taxon>Fussvirus S30C28</taxon>
    </lineage>
</organism>
<evidence type="ECO:0000313" key="3">
    <source>
        <dbReference type="Proteomes" id="UP000505267"/>
    </source>
</evidence>
<feature type="transmembrane region" description="Helical" evidence="1">
    <location>
        <begin position="62"/>
        <end position="80"/>
    </location>
</feature>
<evidence type="ECO:0000256" key="1">
    <source>
        <dbReference type="SAM" id="Phobius"/>
    </source>
</evidence>
<dbReference type="GeneID" id="55412528"/>
<keyword evidence="3" id="KW-1185">Reference proteome</keyword>
<dbReference type="EMBL" id="AP013543">
    <property type="protein sequence ID" value="BAQ94229.1"/>
    <property type="molecule type" value="Genomic_DNA"/>
</dbReference>
<accession>A0A6S4P8I6</accession>
<keyword evidence="1" id="KW-0812">Transmembrane</keyword>
<dbReference type="Proteomes" id="UP000505267">
    <property type="component" value="Segment"/>
</dbReference>
<evidence type="ECO:0000313" key="2">
    <source>
        <dbReference type="EMBL" id="BAQ94229.1"/>
    </source>
</evidence>
<keyword evidence="1" id="KW-1133">Transmembrane helix</keyword>
<proteinExistence type="predicted"/>
<name>A0A6S4P8I6_9CAUD</name>
<dbReference type="RefSeq" id="YP_009777771.1">
    <property type="nucleotide sequence ID" value="NC_047703.1"/>
</dbReference>
<feature type="transmembrane region" description="Helical" evidence="1">
    <location>
        <begin position="96"/>
        <end position="114"/>
    </location>
</feature>
<sequence length="121" mass="13867">MLNFILPILKNPLTRMISQKVIGGIQHKMEKDKIIKAREIEAIKTVNVEQVRASTTSWKDEYLVVIFGLVFVANFVPHLQDYMERGWAILNQADPLFWYAMLALISGSFGMNLTNKLKGKK</sequence>
<reference evidence="2 3" key="1">
    <citation type="journal article" date="2013" name="PLoS Genet.">
        <title>Expanding the Marine Virosphere Using Metagenomics.</title>
        <authorList>
            <person name="Mizuno C.M."/>
            <person name="Rodriguez-Valera F."/>
            <person name="Kimes N.E."/>
            <person name="Ghai R."/>
        </authorList>
    </citation>
    <scope>NUCLEOTIDE SEQUENCE [LARGE SCALE GENOMIC DNA]</scope>
    <source>
        <strain evidence="2">UvMED-CGR-U-MedDCM-OCT-S30-C28</strain>
    </source>
</reference>
<evidence type="ECO:0008006" key="4">
    <source>
        <dbReference type="Google" id="ProtNLM"/>
    </source>
</evidence>
<dbReference type="KEGG" id="vg:55412528"/>